<keyword evidence="7" id="KW-0998">Cell outer membrane</keyword>
<evidence type="ECO:0000256" key="7">
    <source>
        <dbReference type="ARBA" id="ARBA00023237"/>
    </source>
</evidence>
<keyword evidence="3" id="KW-0813">Transport</keyword>
<organism evidence="11 12">
    <name type="scientific">Sphingomonas donggukensis</name>
    <dbReference type="NCBI Taxonomy" id="2949093"/>
    <lineage>
        <taxon>Bacteria</taxon>
        <taxon>Pseudomonadati</taxon>
        <taxon>Pseudomonadota</taxon>
        <taxon>Alphaproteobacteria</taxon>
        <taxon>Sphingomonadales</taxon>
        <taxon>Sphingomonadaceae</taxon>
        <taxon>Sphingomonas</taxon>
    </lineage>
</organism>
<dbReference type="InterPro" id="IPR003423">
    <property type="entry name" value="OMP_efflux"/>
</dbReference>
<feature type="compositionally biased region" description="Low complexity" evidence="9">
    <location>
        <begin position="59"/>
        <end position="75"/>
    </location>
</feature>
<evidence type="ECO:0000313" key="12">
    <source>
        <dbReference type="Proteomes" id="UP001055580"/>
    </source>
</evidence>
<evidence type="ECO:0000256" key="2">
    <source>
        <dbReference type="ARBA" id="ARBA00007613"/>
    </source>
</evidence>
<accession>A0ABY4TXK0</accession>
<dbReference type="InterPro" id="IPR051906">
    <property type="entry name" value="TolC-like"/>
</dbReference>
<dbReference type="Proteomes" id="UP001055580">
    <property type="component" value="Chromosome"/>
</dbReference>
<evidence type="ECO:0000256" key="3">
    <source>
        <dbReference type="ARBA" id="ARBA00022448"/>
    </source>
</evidence>
<dbReference type="EMBL" id="CP098401">
    <property type="protein sequence ID" value="URW76227.1"/>
    <property type="molecule type" value="Genomic_DNA"/>
</dbReference>
<evidence type="ECO:0000256" key="5">
    <source>
        <dbReference type="ARBA" id="ARBA00022692"/>
    </source>
</evidence>
<evidence type="ECO:0000256" key="10">
    <source>
        <dbReference type="SAM" id="SignalP"/>
    </source>
</evidence>
<dbReference type="Gene3D" id="1.20.1600.10">
    <property type="entry name" value="Outer membrane efflux proteins (OEP)"/>
    <property type="match status" value="1"/>
</dbReference>
<reference evidence="11" key="1">
    <citation type="submission" date="2022-05" db="EMBL/GenBank/DDBJ databases">
        <title>Sphingomonas sp. strain RMG20 Genome sequencing and assembly.</title>
        <authorList>
            <person name="Kim I."/>
        </authorList>
    </citation>
    <scope>NUCLEOTIDE SEQUENCE</scope>
    <source>
        <strain evidence="11">RMG20</strain>
    </source>
</reference>
<sequence length="544" mass="57792">MFSRCRRLAPFTVVPFAATLLGGTAMAQVASPPNSLIVDPQQGATPRPIAPAPSPTPPATTTAAPAPSASPVAPVQAGPAITLQPLRGQAGPVIADQPLPPRAQGGLPSPSDNPLAIDAKTDPILRLAIATADPQTFSAAIRAVVARNPAAGEADARRDETVAARNEARATQYPVADLSLSHFRVIDRDFSNDPQNVLERSRPRKRTDALLRIQQPLVDFGLSKNRIGAGNRRVEASIAAIDDTAQQVAMRGIATWYQLFAYRALVSLSQGFVEGQTALRGAIEQRVKQGYAAQGDVAQVESYIAAASAQLAQYRRQLATAEAQYQALTGAPAPDGFGRAPAAVVNVSRERAEADAEASPGVRSARSAAEAARYDAKAAKSTAYPGVSLGVDAGRYGLIENDRDYDIRGTVTLTQRVGGGIDQRIDQAAARARGAEATYERIRQDAVRDAAIAWADVAALEEAEAAIRDNYLATRQSRDVLAERFRVSRGTLFDLLGAEANYFNVAARYVESVTELDIARYTLLARRGKLLDAFGIAPAGLDRR</sequence>
<keyword evidence="5" id="KW-0812">Transmembrane</keyword>
<gene>
    <name evidence="11" type="ORF">M9980_03100</name>
</gene>
<comment type="similarity">
    <text evidence="2">Belongs to the outer membrane factor (OMF) (TC 1.B.17) family.</text>
</comment>
<feature type="region of interest" description="Disordered" evidence="9">
    <location>
        <begin position="34"/>
        <end position="75"/>
    </location>
</feature>
<feature type="region of interest" description="Disordered" evidence="9">
    <location>
        <begin position="91"/>
        <end position="117"/>
    </location>
</feature>
<protein>
    <submittedName>
        <fullName evidence="11">TolC family protein</fullName>
    </submittedName>
</protein>
<dbReference type="SUPFAM" id="SSF56954">
    <property type="entry name" value="Outer membrane efflux proteins (OEP)"/>
    <property type="match status" value="1"/>
</dbReference>
<evidence type="ECO:0000313" key="11">
    <source>
        <dbReference type="EMBL" id="URW76227.1"/>
    </source>
</evidence>
<comment type="subcellular location">
    <subcellularLocation>
        <location evidence="1">Cell outer membrane</location>
    </subcellularLocation>
</comment>
<dbReference type="RefSeq" id="WP_250753213.1">
    <property type="nucleotide sequence ID" value="NZ_CP098401.1"/>
</dbReference>
<feature type="coiled-coil region" evidence="8">
    <location>
        <begin position="297"/>
        <end position="331"/>
    </location>
</feature>
<proteinExistence type="inferred from homology"/>
<keyword evidence="10" id="KW-0732">Signal</keyword>
<evidence type="ECO:0000256" key="9">
    <source>
        <dbReference type="SAM" id="MobiDB-lite"/>
    </source>
</evidence>
<keyword evidence="6" id="KW-0472">Membrane</keyword>
<feature type="signal peptide" evidence="10">
    <location>
        <begin position="1"/>
        <end position="27"/>
    </location>
</feature>
<evidence type="ECO:0000256" key="8">
    <source>
        <dbReference type="SAM" id="Coils"/>
    </source>
</evidence>
<feature type="chain" id="PRO_5047390262" evidence="10">
    <location>
        <begin position="28"/>
        <end position="544"/>
    </location>
</feature>
<evidence type="ECO:0000256" key="1">
    <source>
        <dbReference type="ARBA" id="ARBA00004442"/>
    </source>
</evidence>
<keyword evidence="4" id="KW-1134">Transmembrane beta strand</keyword>
<dbReference type="PANTHER" id="PTHR30026:SF22">
    <property type="entry name" value="OUTER MEMBRANE EFFLUX PROTEIN"/>
    <property type="match status" value="1"/>
</dbReference>
<keyword evidence="8" id="KW-0175">Coiled coil</keyword>
<dbReference type="PANTHER" id="PTHR30026">
    <property type="entry name" value="OUTER MEMBRANE PROTEIN TOLC"/>
    <property type="match status" value="1"/>
</dbReference>
<evidence type="ECO:0000256" key="4">
    <source>
        <dbReference type="ARBA" id="ARBA00022452"/>
    </source>
</evidence>
<feature type="compositionally biased region" description="Pro residues" evidence="9">
    <location>
        <begin position="48"/>
        <end position="58"/>
    </location>
</feature>
<keyword evidence="12" id="KW-1185">Reference proteome</keyword>
<dbReference type="Pfam" id="PF02321">
    <property type="entry name" value="OEP"/>
    <property type="match status" value="2"/>
</dbReference>
<evidence type="ECO:0000256" key="6">
    <source>
        <dbReference type="ARBA" id="ARBA00023136"/>
    </source>
</evidence>
<name>A0ABY4TXK0_9SPHN</name>